<dbReference type="FunFam" id="3.40.1110.10:FF:000026">
    <property type="entry name" value="Cation-transporting ATPase"/>
    <property type="match status" value="1"/>
</dbReference>
<gene>
    <name evidence="18" type="ORF">AAG570_003387</name>
</gene>
<dbReference type="PRINTS" id="PR00119">
    <property type="entry name" value="CATATPASE"/>
</dbReference>
<accession>A0ABD0YS26</accession>
<evidence type="ECO:0000313" key="19">
    <source>
        <dbReference type="Proteomes" id="UP001558652"/>
    </source>
</evidence>
<reference evidence="18 19" key="1">
    <citation type="submission" date="2024-07" db="EMBL/GenBank/DDBJ databases">
        <title>Chromosome-level genome assembly of the water stick insect Ranatra chinensis (Heteroptera: Nepidae).</title>
        <authorList>
            <person name="Liu X."/>
        </authorList>
    </citation>
    <scope>NUCLEOTIDE SEQUENCE [LARGE SCALE GENOMIC DNA]</scope>
    <source>
        <strain evidence="18">Cailab_2021Rc</strain>
        <tissue evidence="18">Muscle</tissue>
    </source>
</reference>
<dbReference type="FunFam" id="1.20.1110.10:FF:000023">
    <property type="entry name" value="Cation-transporting ATPase"/>
    <property type="match status" value="1"/>
</dbReference>
<keyword evidence="11 14" id="KW-1133">Transmembrane helix</keyword>
<keyword evidence="6 14" id="KW-0547">Nucleotide-binding</keyword>
<feature type="domain" description="Cation-transporting P-type ATPase N-terminal" evidence="16">
    <location>
        <begin position="158"/>
        <end position="208"/>
    </location>
</feature>
<dbReference type="Pfam" id="PF13246">
    <property type="entry name" value="Cation_ATPase"/>
    <property type="match status" value="1"/>
</dbReference>
<evidence type="ECO:0000256" key="10">
    <source>
        <dbReference type="ARBA" id="ARBA00022967"/>
    </source>
</evidence>
<dbReference type="Proteomes" id="UP001558652">
    <property type="component" value="Unassembled WGS sequence"/>
</dbReference>
<feature type="transmembrane region" description="Helical" evidence="14">
    <location>
        <begin position="186"/>
        <end position="208"/>
    </location>
</feature>
<proteinExistence type="inferred from homology"/>
<feature type="transmembrane region" description="Helical" evidence="14">
    <location>
        <begin position="1001"/>
        <end position="1027"/>
    </location>
</feature>
<evidence type="ECO:0000256" key="12">
    <source>
        <dbReference type="ARBA" id="ARBA00023136"/>
    </source>
</evidence>
<dbReference type="SFLD" id="SFLDS00003">
    <property type="entry name" value="Haloacid_Dehalogenase"/>
    <property type="match status" value="1"/>
</dbReference>
<evidence type="ECO:0000259" key="15">
    <source>
        <dbReference type="Pfam" id="PF00122"/>
    </source>
</evidence>
<evidence type="ECO:0000256" key="14">
    <source>
        <dbReference type="RuleBase" id="RU362082"/>
    </source>
</evidence>
<comment type="subcellular location">
    <subcellularLocation>
        <location evidence="1">Late endosome membrane</location>
        <topology evidence="1">Multi-pass membrane protein</topology>
    </subcellularLocation>
    <subcellularLocation>
        <location evidence="14">Membrane</location>
        <topology evidence="14">Multi-pass membrane protein</topology>
    </subcellularLocation>
</comment>
<comment type="similarity">
    <text evidence="2 14">Belongs to the cation transport ATPase (P-type) (TC 3.A.3) family. Type V subfamily.</text>
</comment>
<dbReference type="EMBL" id="JBFDAA010000014">
    <property type="protein sequence ID" value="KAL1121979.1"/>
    <property type="molecule type" value="Genomic_DNA"/>
</dbReference>
<keyword evidence="9 14" id="KW-0460">Magnesium</keyword>
<dbReference type="InterPro" id="IPR006544">
    <property type="entry name" value="P-type_TPase_V"/>
</dbReference>
<dbReference type="SUPFAM" id="SSF81660">
    <property type="entry name" value="Metal cation-transporting ATPase, ATP-binding domain N"/>
    <property type="match status" value="1"/>
</dbReference>
<feature type="transmembrane region" description="Helical" evidence="14">
    <location>
        <begin position="1119"/>
        <end position="1140"/>
    </location>
</feature>
<evidence type="ECO:0000259" key="16">
    <source>
        <dbReference type="Pfam" id="PF00690"/>
    </source>
</evidence>
<keyword evidence="5 14" id="KW-0479">Metal-binding</keyword>
<dbReference type="NCBIfam" id="TIGR01494">
    <property type="entry name" value="ATPase_P-type"/>
    <property type="match status" value="2"/>
</dbReference>
<feature type="transmembrane region" description="Helical" evidence="14">
    <location>
        <begin position="214"/>
        <end position="234"/>
    </location>
</feature>
<evidence type="ECO:0000256" key="7">
    <source>
        <dbReference type="ARBA" id="ARBA00022753"/>
    </source>
</evidence>
<keyword evidence="12 14" id="KW-0472">Membrane</keyword>
<dbReference type="SFLD" id="SFLDF00027">
    <property type="entry name" value="p-type_atpase"/>
    <property type="match status" value="1"/>
</dbReference>
<evidence type="ECO:0000259" key="17">
    <source>
        <dbReference type="Pfam" id="PF12409"/>
    </source>
</evidence>
<dbReference type="InterPro" id="IPR047819">
    <property type="entry name" value="P5A-ATPase_N"/>
</dbReference>
<dbReference type="Gene3D" id="3.40.1110.10">
    <property type="entry name" value="Calcium-transporting ATPase, cytoplasmic domain N"/>
    <property type="match status" value="1"/>
</dbReference>
<dbReference type="InterPro" id="IPR059000">
    <property type="entry name" value="ATPase_P-type_domA"/>
</dbReference>
<dbReference type="Gene3D" id="2.70.150.10">
    <property type="entry name" value="Calcium-transporting ATPase, cytoplasmic transduction domain A"/>
    <property type="match status" value="1"/>
</dbReference>
<dbReference type="PROSITE" id="PS00154">
    <property type="entry name" value="ATPASE_E1_E2"/>
    <property type="match status" value="1"/>
</dbReference>
<dbReference type="PANTHER" id="PTHR45630">
    <property type="entry name" value="CATION-TRANSPORTING ATPASE-RELATED"/>
    <property type="match status" value="1"/>
</dbReference>
<evidence type="ECO:0000256" key="13">
    <source>
        <dbReference type="ARBA" id="ARBA00049360"/>
    </source>
</evidence>
<dbReference type="SUPFAM" id="SSF56784">
    <property type="entry name" value="HAD-like"/>
    <property type="match status" value="1"/>
</dbReference>
<dbReference type="InterPro" id="IPR023214">
    <property type="entry name" value="HAD_sf"/>
</dbReference>
<dbReference type="SUPFAM" id="SSF81665">
    <property type="entry name" value="Calcium ATPase, transmembrane domain M"/>
    <property type="match status" value="1"/>
</dbReference>
<organism evidence="18 19">
    <name type="scientific">Ranatra chinensis</name>
    <dbReference type="NCBI Taxonomy" id="642074"/>
    <lineage>
        <taxon>Eukaryota</taxon>
        <taxon>Metazoa</taxon>
        <taxon>Ecdysozoa</taxon>
        <taxon>Arthropoda</taxon>
        <taxon>Hexapoda</taxon>
        <taxon>Insecta</taxon>
        <taxon>Pterygota</taxon>
        <taxon>Neoptera</taxon>
        <taxon>Paraneoptera</taxon>
        <taxon>Hemiptera</taxon>
        <taxon>Heteroptera</taxon>
        <taxon>Panheteroptera</taxon>
        <taxon>Nepomorpha</taxon>
        <taxon>Nepidae</taxon>
        <taxon>Ranatrinae</taxon>
        <taxon>Ranatra</taxon>
    </lineage>
</organism>
<keyword evidence="10 14" id="KW-1278">Translocase</keyword>
<dbReference type="GO" id="GO:0031902">
    <property type="term" value="C:late endosome membrane"/>
    <property type="evidence" value="ECO:0007669"/>
    <property type="project" value="UniProtKB-SubCell"/>
</dbReference>
<sequence length="1150" mass="128471">EVQGYIRDKLRTTVCWIFVVISLGSLRLVFHWWPHWMLYATHRRCPLEIAEKVLVTERYQLKHKCYYVKNIKNITAESAREYYLQDEKPNVDHISLVDLEKLETMKLSVHTTGGVFKEHDDVRLFKCKKLRYIWDPDLREFYKLRGFDINISTSVLHQQKGLTLTEQFLRRAVFGNNEILVPMRSIMALLFLEVLNPFYIFQLFSFTLWIVDDYVYYALCILAISICSITVAVIQTHRNQVNLWSRVHSQDVASVVRSKGGDSEVVVIPTEQLVPGDLLVLPSHGCIMHCDAVLLAGNCIVNESMLTGESVPVTKTPVPNSADMSYNEREHARHTLFCGTQVIQTRYYGNERVYAVVVRTGFSTAKGSLVRSILYPPPVDFEFERDSYRFVRILAAIAAIGVVYTVVTKLLKGRPPSEVTLEALDLITIVVPPALPAAMTVGRMYAQARLEKANIFCISPRTINVSGSINCVCFDKTGTLTEDGLDMWGVVPVLNSSFKLPIRNLQSLQFGHLLKAMVTCHSLTIIDGSLTGDPLDLKMFESTGWVLEEPDVSDETKFDLISPTVVKPKCYNSFSDDLNELGLEIGIVRQFPFSSSLQRMSVITRRLGAREFTVYCKGSPEMVLALCSDVTVPADFDRTLEEYTREGYRVLGVGYKDLPARLSYAKMQRLTREEVEGGLTFLGLVVMENRLKPQTTGVLQMLRDANIRTIMVTGDNMLTALSVARDCEIIGQGQRVIMVHTVANDCASSPRVYFTQSVASRATETGHTITEMSQLTGTESVTSIQTLGSSHGGAYTANGITPNSVIIDLPFDNNFSEAVEKFDTSYSFALTGSTWTALREHHPDLLARVAARGAVFARMSPDHKQQLIQELQGLDYYVAMVGDGANDCGALKAAHAGISLSEAESSVASPFTSKEAHIGCIVRVIREGRSALVTSFSIFKYMAVYSLLQFASVVILYSIESNLTDIEFLYIDLFVITVFAFFLGRVEAYQGPLYPERPQSSLISVSPIVSLVGQIAIAVSAQLFAFYCVNHHKWVQLTDSEGVMEGIQNYSVFTVSSLQYIILALVFSKGPPYRRSLFTSPGLVVATLAVTIITLYIVIYPTQWLADKFELTPPPNIEFRLLMVGVGVVNLILAVVYEMFCDQVQHIASR</sequence>
<dbReference type="GO" id="GO:0046872">
    <property type="term" value="F:metal ion binding"/>
    <property type="evidence" value="ECO:0007669"/>
    <property type="project" value="UniProtKB-UniRule"/>
</dbReference>
<feature type="transmembrane region" description="Helical" evidence="14">
    <location>
        <begin position="969"/>
        <end position="989"/>
    </location>
</feature>
<protein>
    <recommendedName>
        <fullName evidence="14">Cation-transporting ATPase</fullName>
        <ecNumber evidence="14">7.2.2.-</ecNumber>
    </recommendedName>
</protein>
<evidence type="ECO:0000256" key="11">
    <source>
        <dbReference type="ARBA" id="ARBA00022989"/>
    </source>
</evidence>
<dbReference type="InterPro" id="IPR023299">
    <property type="entry name" value="ATPase_P-typ_cyto_dom_N"/>
</dbReference>
<dbReference type="SUPFAM" id="SSF81653">
    <property type="entry name" value="Calcium ATPase, transduction domain A"/>
    <property type="match status" value="1"/>
</dbReference>
<dbReference type="InterPro" id="IPR004014">
    <property type="entry name" value="ATPase_P-typ_cation-transptr_N"/>
</dbReference>
<evidence type="ECO:0000256" key="3">
    <source>
        <dbReference type="ARBA" id="ARBA00022553"/>
    </source>
</evidence>
<feature type="transmembrane region" description="Helical" evidence="14">
    <location>
        <begin position="16"/>
        <end position="34"/>
    </location>
</feature>
<evidence type="ECO:0000256" key="6">
    <source>
        <dbReference type="ARBA" id="ARBA00022741"/>
    </source>
</evidence>
<evidence type="ECO:0000256" key="9">
    <source>
        <dbReference type="ARBA" id="ARBA00022842"/>
    </source>
</evidence>
<dbReference type="EC" id="7.2.2.-" evidence="14"/>
<keyword evidence="3" id="KW-0597">Phosphoprotein</keyword>
<dbReference type="Gene3D" id="1.20.1110.10">
    <property type="entry name" value="Calcium-transporting ATPase, transmembrane domain"/>
    <property type="match status" value="1"/>
</dbReference>
<keyword evidence="4 14" id="KW-0812">Transmembrane</keyword>
<feature type="non-terminal residue" evidence="18">
    <location>
        <position position="1"/>
    </location>
</feature>
<dbReference type="Pfam" id="PF00122">
    <property type="entry name" value="E1-E2_ATPase"/>
    <property type="match status" value="1"/>
</dbReference>
<dbReference type="SFLD" id="SFLDG00002">
    <property type="entry name" value="C1.7:_P-type_atpase_like"/>
    <property type="match status" value="1"/>
</dbReference>
<feature type="transmembrane region" description="Helical" evidence="14">
    <location>
        <begin position="390"/>
        <end position="407"/>
    </location>
</feature>
<dbReference type="GO" id="GO:0005524">
    <property type="term" value="F:ATP binding"/>
    <property type="evidence" value="ECO:0007669"/>
    <property type="project" value="UniProtKB-UniRule"/>
</dbReference>
<dbReference type="Pfam" id="PF00690">
    <property type="entry name" value="Cation_ATPase_N"/>
    <property type="match status" value="1"/>
</dbReference>
<dbReference type="InterPro" id="IPR001757">
    <property type="entry name" value="P_typ_ATPase"/>
</dbReference>
<dbReference type="AlphaFoldDB" id="A0ABD0YS26"/>
<dbReference type="InterPro" id="IPR023298">
    <property type="entry name" value="ATPase_P-typ_TM_dom_sf"/>
</dbReference>
<dbReference type="PANTHER" id="PTHR45630:SF8">
    <property type="entry name" value="CATION-TRANSPORTING ATPASE"/>
    <property type="match status" value="1"/>
</dbReference>
<dbReference type="NCBIfam" id="TIGR01657">
    <property type="entry name" value="P-ATPase-V"/>
    <property type="match status" value="1"/>
</dbReference>
<evidence type="ECO:0000313" key="18">
    <source>
        <dbReference type="EMBL" id="KAL1121979.1"/>
    </source>
</evidence>
<dbReference type="InterPro" id="IPR018303">
    <property type="entry name" value="ATPase_P-typ_P_site"/>
</dbReference>
<dbReference type="InterPro" id="IPR044492">
    <property type="entry name" value="P_typ_ATPase_HD_dom"/>
</dbReference>
<keyword evidence="7" id="KW-0967">Endosome</keyword>
<dbReference type="GO" id="GO:0019829">
    <property type="term" value="F:ATPase-coupled monoatomic cation transmembrane transporter activity"/>
    <property type="evidence" value="ECO:0007669"/>
    <property type="project" value="UniProtKB-UniRule"/>
</dbReference>
<evidence type="ECO:0000256" key="4">
    <source>
        <dbReference type="ARBA" id="ARBA00022692"/>
    </source>
</evidence>
<keyword evidence="8 14" id="KW-0067">ATP-binding</keyword>
<evidence type="ECO:0000256" key="1">
    <source>
        <dbReference type="ARBA" id="ARBA00004107"/>
    </source>
</evidence>
<dbReference type="Gene3D" id="3.40.50.1000">
    <property type="entry name" value="HAD superfamily/HAD-like"/>
    <property type="match status" value="1"/>
</dbReference>
<keyword evidence="19" id="KW-1185">Reference proteome</keyword>
<dbReference type="InterPro" id="IPR036412">
    <property type="entry name" value="HAD-like_sf"/>
</dbReference>
<dbReference type="InterPro" id="IPR008250">
    <property type="entry name" value="ATPase_P-typ_transduc_dom_A_sf"/>
</dbReference>
<feature type="domain" description="P5B-type ATPase N-terminal" evidence="17">
    <location>
        <begin position="1"/>
        <end position="135"/>
    </location>
</feature>
<evidence type="ECO:0000256" key="2">
    <source>
        <dbReference type="ARBA" id="ARBA00006000"/>
    </source>
</evidence>
<comment type="caution">
    <text evidence="18">The sequence shown here is derived from an EMBL/GenBank/DDBJ whole genome shotgun (WGS) entry which is preliminary data.</text>
</comment>
<dbReference type="PRINTS" id="PR00121">
    <property type="entry name" value="NAKATPASE"/>
</dbReference>
<dbReference type="PROSITE" id="PS01229">
    <property type="entry name" value="COF_2"/>
    <property type="match status" value="1"/>
</dbReference>
<evidence type="ECO:0000256" key="8">
    <source>
        <dbReference type="ARBA" id="ARBA00022840"/>
    </source>
</evidence>
<feature type="domain" description="P-type ATPase A" evidence="15">
    <location>
        <begin position="253"/>
        <end position="373"/>
    </location>
</feature>
<name>A0ABD0YS26_9HEMI</name>
<comment type="catalytic activity">
    <reaction evidence="13 14">
        <text>ATP + H2O = ADP + phosphate + H(+)</text>
        <dbReference type="Rhea" id="RHEA:13065"/>
        <dbReference type="ChEBI" id="CHEBI:15377"/>
        <dbReference type="ChEBI" id="CHEBI:15378"/>
        <dbReference type="ChEBI" id="CHEBI:30616"/>
        <dbReference type="ChEBI" id="CHEBI:43474"/>
        <dbReference type="ChEBI" id="CHEBI:456216"/>
    </reaction>
</comment>
<feature type="transmembrane region" description="Helical" evidence="14">
    <location>
        <begin position="1078"/>
        <end position="1099"/>
    </location>
</feature>
<evidence type="ECO:0000256" key="5">
    <source>
        <dbReference type="ARBA" id="ARBA00022723"/>
    </source>
</evidence>
<feature type="transmembrane region" description="Helical" evidence="14">
    <location>
        <begin position="938"/>
        <end position="957"/>
    </location>
</feature>
<dbReference type="Pfam" id="PF12409">
    <property type="entry name" value="P5-ATPase"/>
    <property type="match status" value="1"/>
</dbReference>